<evidence type="ECO:0000313" key="3">
    <source>
        <dbReference type="EMBL" id="KXS12109.1"/>
    </source>
</evidence>
<keyword evidence="1" id="KW-0479">Metal-binding</keyword>
<evidence type="ECO:0000256" key="1">
    <source>
        <dbReference type="RuleBase" id="RU003682"/>
    </source>
</evidence>
<dbReference type="EMBL" id="KQ965791">
    <property type="protein sequence ID" value="KXS12109.1"/>
    <property type="molecule type" value="Genomic_DNA"/>
</dbReference>
<dbReference type="AlphaFoldDB" id="A0A139A622"/>
<dbReference type="Proteomes" id="UP000070544">
    <property type="component" value="Unassembled WGS sequence"/>
</dbReference>
<dbReference type="PANTHER" id="PTHR47990">
    <property type="entry name" value="2-OXOGLUTARATE (2OG) AND FE(II)-DEPENDENT OXYGENASE SUPERFAMILY PROTEIN-RELATED"/>
    <property type="match status" value="1"/>
</dbReference>
<dbReference type="Pfam" id="PF14226">
    <property type="entry name" value="DIOX_N"/>
    <property type="match status" value="1"/>
</dbReference>
<dbReference type="InterPro" id="IPR027443">
    <property type="entry name" value="IPNS-like_sf"/>
</dbReference>
<dbReference type="InterPro" id="IPR005123">
    <property type="entry name" value="Oxoglu/Fe-dep_dioxygenase_dom"/>
</dbReference>
<feature type="domain" description="Fe2OG dioxygenase" evidence="2">
    <location>
        <begin position="184"/>
        <end position="284"/>
    </location>
</feature>
<dbReference type="GO" id="GO:0046872">
    <property type="term" value="F:metal ion binding"/>
    <property type="evidence" value="ECO:0007669"/>
    <property type="project" value="UniProtKB-KW"/>
</dbReference>
<keyword evidence="1" id="KW-0408">Iron</keyword>
<dbReference type="InterPro" id="IPR050231">
    <property type="entry name" value="Iron_ascorbate_oxido_reductase"/>
</dbReference>
<accession>A0A139A622</accession>
<dbReference type="OrthoDB" id="288590at2759"/>
<keyword evidence="1" id="KW-0560">Oxidoreductase</keyword>
<name>A0A139A622_GONPJ</name>
<proteinExistence type="inferred from homology"/>
<dbReference type="SUPFAM" id="SSF51197">
    <property type="entry name" value="Clavaminate synthase-like"/>
    <property type="match status" value="1"/>
</dbReference>
<reference evidence="3 4" key="1">
    <citation type="journal article" date="2015" name="Genome Biol. Evol.">
        <title>Phylogenomic analyses indicate that early fungi evolved digesting cell walls of algal ancestors of land plants.</title>
        <authorList>
            <person name="Chang Y."/>
            <person name="Wang S."/>
            <person name="Sekimoto S."/>
            <person name="Aerts A.L."/>
            <person name="Choi C."/>
            <person name="Clum A."/>
            <person name="LaButti K.M."/>
            <person name="Lindquist E.A."/>
            <person name="Yee Ngan C."/>
            <person name="Ohm R.A."/>
            <person name="Salamov A.A."/>
            <person name="Grigoriev I.V."/>
            <person name="Spatafora J.W."/>
            <person name="Berbee M.L."/>
        </authorList>
    </citation>
    <scope>NUCLEOTIDE SEQUENCE [LARGE SCALE GENOMIC DNA]</scope>
    <source>
        <strain evidence="3 4">JEL478</strain>
    </source>
</reference>
<dbReference type="InterPro" id="IPR044861">
    <property type="entry name" value="IPNS-like_FE2OG_OXY"/>
</dbReference>
<dbReference type="Gene3D" id="2.60.120.330">
    <property type="entry name" value="B-lactam Antibiotic, Isopenicillin N Synthase, Chain"/>
    <property type="match status" value="1"/>
</dbReference>
<evidence type="ECO:0000259" key="2">
    <source>
        <dbReference type="PROSITE" id="PS51471"/>
    </source>
</evidence>
<dbReference type="InterPro" id="IPR026992">
    <property type="entry name" value="DIOX_N"/>
</dbReference>
<comment type="similarity">
    <text evidence="1">Belongs to the iron/ascorbate-dependent oxidoreductase family.</text>
</comment>
<keyword evidence="4" id="KW-1185">Reference proteome</keyword>
<sequence>MLDFLSTIGPELGAGDLSSPYRIPIVDLSLPDAPSRLVTACRTWGSFVAINGGVPTSYQSDLLSLARAFFSLDNATKRTLDVGQSGVAWRGYVPPGVESMDGKMELKEGLYVGPEHGPEHPRVKASTPFYGPNQFPDTTLPGLRPAALNYIEAVTDLGGRFMDLLSIGLGLPTQTLREAFKHDDPVTLLGLFSYPPARKVTKTGTGEHTDYGLWTIISADASGMAYWNEEVGVWGEVPHIPGSIICNVGDLLDRATHGLLPSPPHRVLNLSPHTRIAIPLFFDPSWSTEVTPLPLPPSLLGEAADPKRRAAAEKRWAGTSVGEMKGKYAAFLTRNG</sequence>
<organism evidence="3 4">
    <name type="scientific">Gonapodya prolifera (strain JEL478)</name>
    <name type="common">Monoblepharis prolifera</name>
    <dbReference type="NCBI Taxonomy" id="1344416"/>
    <lineage>
        <taxon>Eukaryota</taxon>
        <taxon>Fungi</taxon>
        <taxon>Fungi incertae sedis</taxon>
        <taxon>Chytridiomycota</taxon>
        <taxon>Chytridiomycota incertae sedis</taxon>
        <taxon>Monoblepharidomycetes</taxon>
        <taxon>Monoblepharidales</taxon>
        <taxon>Gonapodyaceae</taxon>
        <taxon>Gonapodya</taxon>
    </lineage>
</organism>
<dbReference type="GO" id="GO:0016491">
    <property type="term" value="F:oxidoreductase activity"/>
    <property type="evidence" value="ECO:0007669"/>
    <property type="project" value="UniProtKB-KW"/>
</dbReference>
<gene>
    <name evidence="3" type="ORF">M427DRAFT_101592</name>
</gene>
<protein>
    <submittedName>
        <fullName evidence="3">Clavaminate synthase-like protein</fullName>
    </submittedName>
</protein>
<evidence type="ECO:0000313" key="4">
    <source>
        <dbReference type="Proteomes" id="UP000070544"/>
    </source>
</evidence>
<dbReference type="Pfam" id="PF03171">
    <property type="entry name" value="2OG-FeII_Oxy"/>
    <property type="match status" value="1"/>
</dbReference>
<dbReference type="OMA" id="CGIGEHS"/>
<dbReference type="PROSITE" id="PS51471">
    <property type="entry name" value="FE2OG_OXY"/>
    <property type="match status" value="1"/>
</dbReference>
<dbReference type="STRING" id="1344416.A0A139A622"/>